<feature type="domain" description="Phosphatidic acid phosphatase type 2/haloperoxidase" evidence="8">
    <location>
        <begin position="72"/>
        <end position="183"/>
    </location>
</feature>
<keyword evidence="5 7" id="KW-1133">Transmembrane helix</keyword>
<dbReference type="EMBL" id="BARW01025066">
    <property type="protein sequence ID" value="GAI99123.1"/>
    <property type="molecule type" value="Genomic_DNA"/>
</dbReference>
<evidence type="ECO:0000313" key="9">
    <source>
        <dbReference type="EMBL" id="GAI99123.1"/>
    </source>
</evidence>
<dbReference type="PANTHER" id="PTHR14969">
    <property type="entry name" value="SPHINGOSINE-1-PHOSPHATE PHOSPHOHYDROLASE"/>
    <property type="match status" value="1"/>
</dbReference>
<keyword evidence="6 7" id="KW-0472">Membrane</keyword>
<keyword evidence="3 7" id="KW-0812">Transmembrane</keyword>
<proteinExistence type="predicted"/>
<dbReference type="SUPFAM" id="SSF48317">
    <property type="entry name" value="Acid phosphatase/Vanadium-dependent haloperoxidase"/>
    <property type="match status" value="1"/>
</dbReference>
<feature type="transmembrane region" description="Helical" evidence="7">
    <location>
        <begin position="116"/>
        <end position="137"/>
    </location>
</feature>
<evidence type="ECO:0000256" key="1">
    <source>
        <dbReference type="ARBA" id="ARBA00004651"/>
    </source>
</evidence>
<feature type="non-terminal residue" evidence="9">
    <location>
        <position position="184"/>
    </location>
</feature>
<dbReference type="Gene3D" id="1.20.144.10">
    <property type="entry name" value="Phosphatidic acid phosphatase type 2/haloperoxidase"/>
    <property type="match status" value="1"/>
</dbReference>
<evidence type="ECO:0000259" key="8">
    <source>
        <dbReference type="Pfam" id="PF01569"/>
    </source>
</evidence>
<dbReference type="InterPro" id="IPR036938">
    <property type="entry name" value="PAP2/HPO_sf"/>
</dbReference>
<sequence length="184" mass="20958">MKNKKIIIIGVVILAALVSLYFDSEIVRGVSFIRNNILNDLFLGITFVSSGIIIFFFLTSLFLWKEHKRKWILPLWFTLALSVVVSFLLKIIVQKPRPFQLGVVSVLPVLEKTSHLIWNFSLPSFQAMLAFCAVPILAKEFPKFKYVWIIFAGLIAFSRLYFGLHFLSDIIFGGLLGYLLGVLV</sequence>
<dbReference type="InterPro" id="IPR000326">
    <property type="entry name" value="PAP2/HPO"/>
</dbReference>
<dbReference type="PANTHER" id="PTHR14969:SF62">
    <property type="entry name" value="DECAPRENYLPHOSPHORYL-5-PHOSPHORIBOSE PHOSPHATASE RV3807C-RELATED"/>
    <property type="match status" value="1"/>
</dbReference>
<dbReference type="AlphaFoldDB" id="X1T1P8"/>
<gene>
    <name evidence="9" type="ORF">S12H4_41180</name>
</gene>
<protein>
    <recommendedName>
        <fullName evidence="8">Phosphatidic acid phosphatase type 2/haloperoxidase domain-containing protein</fullName>
    </recommendedName>
</protein>
<evidence type="ECO:0000256" key="2">
    <source>
        <dbReference type="ARBA" id="ARBA00022475"/>
    </source>
</evidence>
<evidence type="ECO:0000256" key="6">
    <source>
        <dbReference type="ARBA" id="ARBA00023136"/>
    </source>
</evidence>
<keyword evidence="4" id="KW-0378">Hydrolase</keyword>
<evidence type="ECO:0000256" key="3">
    <source>
        <dbReference type="ARBA" id="ARBA00022692"/>
    </source>
</evidence>
<dbReference type="GO" id="GO:0005886">
    <property type="term" value="C:plasma membrane"/>
    <property type="evidence" value="ECO:0007669"/>
    <property type="project" value="UniProtKB-SubCell"/>
</dbReference>
<organism evidence="9">
    <name type="scientific">marine sediment metagenome</name>
    <dbReference type="NCBI Taxonomy" id="412755"/>
    <lineage>
        <taxon>unclassified sequences</taxon>
        <taxon>metagenomes</taxon>
        <taxon>ecological metagenomes</taxon>
    </lineage>
</organism>
<name>X1T1P8_9ZZZZ</name>
<comment type="subcellular location">
    <subcellularLocation>
        <location evidence="1">Cell membrane</location>
        <topology evidence="1">Multi-pass membrane protein</topology>
    </subcellularLocation>
</comment>
<feature type="transmembrane region" description="Helical" evidence="7">
    <location>
        <begin position="42"/>
        <end position="64"/>
    </location>
</feature>
<feature type="transmembrane region" description="Helical" evidence="7">
    <location>
        <begin position="7"/>
        <end position="22"/>
    </location>
</feature>
<dbReference type="GO" id="GO:0016787">
    <property type="term" value="F:hydrolase activity"/>
    <property type="evidence" value="ECO:0007669"/>
    <property type="project" value="UniProtKB-KW"/>
</dbReference>
<evidence type="ECO:0000256" key="4">
    <source>
        <dbReference type="ARBA" id="ARBA00022801"/>
    </source>
</evidence>
<dbReference type="Pfam" id="PF01569">
    <property type="entry name" value="PAP2"/>
    <property type="match status" value="1"/>
</dbReference>
<feature type="transmembrane region" description="Helical" evidence="7">
    <location>
        <begin position="144"/>
        <end position="160"/>
    </location>
</feature>
<reference evidence="9" key="1">
    <citation type="journal article" date="2014" name="Front. Microbiol.">
        <title>High frequency of phylogenetically diverse reductive dehalogenase-homologous genes in deep subseafloor sedimentary metagenomes.</title>
        <authorList>
            <person name="Kawai M."/>
            <person name="Futagami T."/>
            <person name="Toyoda A."/>
            <person name="Takaki Y."/>
            <person name="Nishi S."/>
            <person name="Hori S."/>
            <person name="Arai W."/>
            <person name="Tsubouchi T."/>
            <person name="Morono Y."/>
            <person name="Uchiyama I."/>
            <person name="Ito T."/>
            <person name="Fujiyama A."/>
            <person name="Inagaki F."/>
            <person name="Takami H."/>
        </authorList>
    </citation>
    <scope>NUCLEOTIDE SEQUENCE</scope>
    <source>
        <strain evidence="9">Expedition CK06-06</strain>
    </source>
</reference>
<feature type="transmembrane region" description="Helical" evidence="7">
    <location>
        <begin position="71"/>
        <end position="93"/>
    </location>
</feature>
<evidence type="ECO:0000256" key="7">
    <source>
        <dbReference type="SAM" id="Phobius"/>
    </source>
</evidence>
<accession>X1T1P8</accession>
<comment type="caution">
    <text evidence="9">The sequence shown here is derived from an EMBL/GenBank/DDBJ whole genome shotgun (WGS) entry which is preliminary data.</text>
</comment>
<keyword evidence="2" id="KW-1003">Cell membrane</keyword>
<evidence type="ECO:0000256" key="5">
    <source>
        <dbReference type="ARBA" id="ARBA00022989"/>
    </source>
</evidence>